<keyword evidence="2" id="KW-1185">Reference proteome</keyword>
<sequence>MDKASMSESQLQQRQTLAQHLSTQGWQLKNEDAFNHDLWLSAELTARKRIPESIMELNYSFENSYVGFTVAKFDEGRAEYIIYFDDWDTSHEIVQDILRHSEQMTVARAAQWSVELVRKHPGNVFFFTGSDSIELTEANALDVFERFNLEVG</sequence>
<dbReference type="AlphaFoldDB" id="A0A117DNX0"/>
<gene>
    <name evidence="1" type="ORF">DEIGR_102468</name>
</gene>
<dbReference type="EMBL" id="BCMS01000001">
    <property type="protein sequence ID" value="GAQ22441.1"/>
    <property type="molecule type" value="Genomic_DNA"/>
</dbReference>
<organism evidence="1 2">
    <name type="scientific">Deinococcus grandis</name>
    <dbReference type="NCBI Taxonomy" id="57498"/>
    <lineage>
        <taxon>Bacteria</taxon>
        <taxon>Thermotogati</taxon>
        <taxon>Deinococcota</taxon>
        <taxon>Deinococci</taxon>
        <taxon>Deinococcales</taxon>
        <taxon>Deinococcaceae</taxon>
        <taxon>Deinococcus</taxon>
    </lineage>
</organism>
<name>A0A117DNX0_9DEIO</name>
<dbReference type="OrthoDB" id="70441at2"/>
<evidence type="ECO:0000313" key="2">
    <source>
        <dbReference type="Proteomes" id="UP000056209"/>
    </source>
</evidence>
<dbReference type="Proteomes" id="UP000056209">
    <property type="component" value="Unassembled WGS sequence"/>
</dbReference>
<comment type="caution">
    <text evidence="1">The sequence shown here is derived from an EMBL/GenBank/DDBJ whole genome shotgun (WGS) entry which is preliminary data.</text>
</comment>
<reference evidence="2" key="1">
    <citation type="submission" date="2015-11" db="EMBL/GenBank/DDBJ databases">
        <title>Draft Genome Sequence of the Radioresistant Bacterium Deinococcus grandis, Isolated from Freshwater Fish in Japan.</title>
        <authorList>
            <person name="Satoh K."/>
            <person name="Onodera T."/>
            <person name="Omoso K."/>
            <person name="Takeda-Yano K."/>
            <person name="Katayama T."/>
            <person name="Oono Y."/>
            <person name="Narumi I."/>
        </authorList>
    </citation>
    <scope>NUCLEOTIDE SEQUENCE [LARGE SCALE GENOMIC DNA]</scope>
    <source>
        <strain evidence="2">ATCC 43672</strain>
    </source>
</reference>
<evidence type="ECO:0000313" key="1">
    <source>
        <dbReference type="EMBL" id="GAQ22441.1"/>
    </source>
</evidence>
<dbReference type="RefSeq" id="WP_153013727.1">
    <property type="nucleotide sequence ID" value="NZ_BCMS01000001.1"/>
</dbReference>
<proteinExistence type="predicted"/>
<protein>
    <submittedName>
        <fullName evidence="1">Uncharacterized protein</fullName>
    </submittedName>
</protein>
<accession>A0A117DNX0</accession>